<proteinExistence type="predicted"/>
<reference evidence="1 2" key="1">
    <citation type="journal article" date="2019" name="Nat. Ecol. Evol.">
        <title>Megaphylogeny resolves global patterns of mushroom evolution.</title>
        <authorList>
            <person name="Varga T."/>
            <person name="Krizsan K."/>
            <person name="Foldi C."/>
            <person name="Dima B."/>
            <person name="Sanchez-Garcia M."/>
            <person name="Sanchez-Ramirez S."/>
            <person name="Szollosi G.J."/>
            <person name="Szarkandi J.G."/>
            <person name="Papp V."/>
            <person name="Albert L."/>
            <person name="Andreopoulos W."/>
            <person name="Angelini C."/>
            <person name="Antonin V."/>
            <person name="Barry K.W."/>
            <person name="Bougher N.L."/>
            <person name="Buchanan P."/>
            <person name="Buyck B."/>
            <person name="Bense V."/>
            <person name="Catcheside P."/>
            <person name="Chovatia M."/>
            <person name="Cooper J."/>
            <person name="Damon W."/>
            <person name="Desjardin D."/>
            <person name="Finy P."/>
            <person name="Geml J."/>
            <person name="Haridas S."/>
            <person name="Hughes K."/>
            <person name="Justo A."/>
            <person name="Karasinski D."/>
            <person name="Kautmanova I."/>
            <person name="Kiss B."/>
            <person name="Kocsube S."/>
            <person name="Kotiranta H."/>
            <person name="LaButti K.M."/>
            <person name="Lechner B.E."/>
            <person name="Liimatainen K."/>
            <person name="Lipzen A."/>
            <person name="Lukacs Z."/>
            <person name="Mihaltcheva S."/>
            <person name="Morgado L.N."/>
            <person name="Niskanen T."/>
            <person name="Noordeloos M.E."/>
            <person name="Ohm R.A."/>
            <person name="Ortiz-Santana B."/>
            <person name="Ovrebo C."/>
            <person name="Racz N."/>
            <person name="Riley R."/>
            <person name="Savchenko A."/>
            <person name="Shiryaev A."/>
            <person name="Soop K."/>
            <person name="Spirin V."/>
            <person name="Szebenyi C."/>
            <person name="Tomsovsky M."/>
            <person name="Tulloss R.E."/>
            <person name="Uehling J."/>
            <person name="Grigoriev I.V."/>
            <person name="Vagvolgyi C."/>
            <person name="Papp T."/>
            <person name="Martin F.M."/>
            <person name="Miettinen O."/>
            <person name="Hibbett D.S."/>
            <person name="Nagy L.G."/>
        </authorList>
    </citation>
    <scope>NUCLEOTIDE SEQUENCE [LARGE SCALE GENOMIC DNA]</scope>
    <source>
        <strain evidence="1 2">FP101781</strain>
    </source>
</reference>
<evidence type="ECO:0000313" key="2">
    <source>
        <dbReference type="Proteomes" id="UP000298030"/>
    </source>
</evidence>
<dbReference type="Proteomes" id="UP000298030">
    <property type="component" value="Unassembled WGS sequence"/>
</dbReference>
<gene>
    <name evidence="1" type="ORF">FA13DRAFT_1454072</name>
</gene>
<accession>A0A4Y7SNK1</accession>
<sequence>MGVRLGLLRNDGGVGGPLHKTYTSPRRGLKESFAGGFGMIVFPFVASELCSMEPYHTPSDARSDNPPLTFIASLELSRSVQASGPQLFLSSPLFNQQPHDHLHPSHLEIFLTRVSRDLVLGASLQRVLAVIRQNEVCVSRLGSIDCDNFPKLSKDVIERHSACPRVSF</sequence>
<protein>
    <submittedName>
        <fullName evidence="1">Uncharacterized protein</fullName>
    </submittedName>
</protein>
<dbReference type="EMBL" id="QPFP01000080">
    <property type="protein sequence ID" value="TEB23281.1"/>
    <property type="molecule type" value="Genomic_DNA"/>
</dbReference>
<dbReference type="AlphaFoldDB" id="A0A4Y7SNK1"/>
<organism evidence="1 2">
    <name type="scientific">Coprinellus micaceus</name>
    <name type="common">Glistening ink-cap mushroom</name>
    <name type="synonym">Coprinus micaceus</name>
    <dbReference type="NCBI Taxonomy" id="71717"/>
    <lineage>
        <taxon>Eukaryota</taxon>
        <taxon>Fungi</taxon>
        <taxon>Dikarya</taxon>
        <taxon>Basidiomycota</taxon>
        <taxon>Agaricomycotina</taxon>
        <taxon>Agaricomycetes</taxon>
        <taxon>Agaricomycetidae</taxon>
        <taxon>Agaricales</taxon>
        <taxon>Agaricineae</taxon>
        <taxon>Psathyrellaceae</taxon>
        <taxon>Coprinellus</taxon>
    </lineage>
</organism>
<comment type="caution">
    <text evidence="1">The sequence shown here is derived from an EMBL/GenBank/DDBJ whole genome shotgun (WGS) entry which is preliminary data.</text>
</comment>
<evidence type="ECO:0000313" key="1">
    <source>
        <dbReference type="EMBL" id="TEB23281.1"/>
    </source>
</evidence>
<name>A0A4Y7SNK1_COPMI</name>
<keyword evidence="2" id="KW-1185">Reference proteome</keyword>